<dbReference type="STRING" id="1399860.A0A2C5XQ99"/>
<dbReference type="InterPro" id="IPR037653">
    <property type="entry name" value="Cbp6"/>
</dbReference>
<keyword evidence="2" id="KW-1185">Reference proteome</keyword>
<accession>A0A2C5XQ99</accession>
<dbReference type="GO" id="GO:0043022">
    <property type="term" value="F:ribosome binding"/>
    <property type="evidence" value="ECO:0007669"/>
    <property type="project" value="InterPro"/>
</dbReference>
<name>A0A2C5XQ99_9HYPO</name>
<comment type="caution">
    <text evidence="1">The sequence shown here is derived from an EMBL/GenBank/DDBJ whole genome shotgun (WGS) entry which is preliminary data.</text>
</comment>
<reference evidence="1 2" key="1">
    <citation type="submission" date="2017-06" db="EMBL/GenBank/DDBJ databases">
        <title>Ant-infecting Ophiocordyceps genomes reveal a high diversity of potential behavioral manipulation genes and a possible major role for enterotoxins.</title>
        <authorList>
            <person name="De Bekker C."/>
            <person name="Evans H.C."/>
            <person name="Brachmann A."/>
            <person name="Hughes D.P."/>
        </authorList>
    </citation>
    <scope>NUCLEOTIDE SEQUENCE [LARGE SCALE GENOMIC DNA]</scope>
    <source>
        <strain evidence="1 2">Map64</strain>
    </source>
</reference>
<dbReference type="GO" id="GO:0034551">
    <property type="term" value="P:mitochondrial respiratory chain complex III assembly"/>
    <property type="evidence" value="ECO:0007669"/>
    <property type="project" value="TreeGrafter"/>
</dbReference>
<dbReference type="Proteomes" id="UP000226192">
    <property type="component" value="Unassembled WGS sequence"/>
</dbReference>
<protein>
    <submittedName>
        <fullName evidence="1">Uncharacterized protein</fullName>
    </submittedName>
</protein>
<dbReference type="EMBL" id="NJET01000205">
    <property type="protein sequence ID" value="PHH59455.1"/>
    <property type="molecule type" value="Genomic_DNA"/>
</dbReference>
<dbReference type="PANTHER" id="PTHR28250">
    <property type="entry name" value="CYTOCHROME B PRE-MRNA-PROCESSING PROTEIN 6"/>
    <property type="match status" value="1"/>
</dbReference>
<dbReference type="Pfam" id="PF20180">
    <property type="entry name" value="UQCC2_CBP6"/>
    <property type="match status" value="1"/>
</dbReference>
<gene>
    <name evidence="1" type="ORF">CDD81_3185</name>
</gene>
<dbReference type="PANTHER" id="PTHR28250:SF1">
    <property type="entry name" value="CYTOCHROME B PRE-MRNA-PROCESSING PROTEIN 6"/>
    <property type="match status" value="1"/>
</dbReference>
<organism evidence="1 2">
    <name type="scientific">Ophiocordyceps australis</name>
    <dbReference type="NCBI Taxonomy" id="1399860"/>
    <lineage>
        <taxon>Eukaryota</taxon>
        <taxon>Fungi</taxon>
        <taxon>Dikarya</taxon>
        <taxon>Ascomycota</taxon>
        <taxon>Pezizomycotina</taxon>
        <taxon>Sordariomycetes</taxon>
        <taxon>Hypocreomycetidae</taxon>
        <taxon>Hypocreales</taxon>
        <taxon>Ophiocordycipitaceae</taxon>
        <taxon>Ophiocordyceps</taxon>
    </lineage>
</organism>
<proteinExistence type="predicted"/>
<sequence>MSRSLAQRIYMDALTQWPKQKLRPDCQFQDVMREAAEERFRKYQPSMESDELLKARALQYLLQDKCKNKYKLKGPMLEPKSQPTYFSDLAQEIDEAPKRTWLERLGKKLTGMIRLE</sequence>
<dbReference type="AlphaFoldDB" id="A0A2C5XQ99"/>
<dbReference type="OrthoDB" id="2107880at2759"/>
<dbReference type="GO" id="GO:0061671">
    <property type="term" value="C:Cbp3p-Cbp6 complex"/>
    <property type="evidence" value="ECO:0007669"/>
    <property type="project" value="InterPro"/>
</dbReference>
<evidence type="ECO:0000313" key="2">
    <source>
        <dbReference type="Proteomes" id="UP000226192"/>
    </source>
</evidence>
<evidence type="ECO:0000313" key="1">
    <source>
        <dbReference type="EMBL" id="PHH59455.1"/>
    </source>
</evidence>